<dbReference type="AlphaFoldDB" id="A0AAX6DZ98"/>
<sequence length="43" mass="4811">MVSVSPPEVEKGISMHWISILDDIEKKKALLLSTCEQIARKAD</sequence>
<protein>
    <submittedName>
        <fullName evidence="1">Uncharacterized protein</fullName>
    </submittedName>
</protein>
<dbReference type="Proteomes" id="UP001140949">
    <property type="component" value="Unassembled WGS sequence"/>
</dbReference>
<keyword evidence="2" id="KW-1185">Reference proteome</keyword>
<evidence type="ECO:0000313" key="1">
    <source>
        <dbReference type="EMBL" id="KAJ6797168.1"/>
    </source>
</evidence>
<accession>A0AAX6DZ98</accession>
<evidence type="ECO:0000313" key="2">
    <source>
        <dbReference type="Proteomes" id="UP001140949"/>
    </source>
</evidence>
<name>A0AAX6DZ98_IRIPA</name>
<reference evidence="1" key="2">
    <citation type="submission" date="2023-04" db="EMBL/GenBank/DDBJ databases">
        <authorList>
            <person name="Bruccoleri R.E."/>
            <person name="Oakeley E.J."/>
            <person name="Faust A.-M."/>
            <person name="Dessus-Babus S."/>
            <person name="Altorfer M."/>
            <person name="Burckhardt D."/>
            <person name="Oertli M."/>
            <person name="Naumann U."/>
            <person name="Petersen F."/>
            <person name="Wong J."/>
        </authorList>
    </citation>
    <scope>NUCLEOTIDE SEQUENCE</scope>
    <source>
        <strain evidence="1">GSM-AAB239-AS_SAM_17_03QT</strain>
        <tissue evidence="1">Leaf</tissue>
    </source>
</reference>
<dbReference type="EMBL" id="JANAVB010041017">
    <property type="protein sequence ID" value="KAJ6797168.1"/>
    <property type="molecule type" value="Genomic_DNA"/>
</dbReference>
<gene>
    <name evidence="1" type="ORF">M6B38_110390</name>
</gene>
<organism evidence="1 2">
    <name type="scientific">Iris pallida</name>
    <name type="common">Sweet iris</name>
    <dbReference type="NCBI Taxonomy" id="29817"/>
    <lineage>
        <taxon>Eukaryota</taxon>
        <taxon>Viridiplantae</taxon>
        <taxon>Streptophyta</taxon>
        <taxon>Embryophyta</taxon>
        <taxon>Tracheophyta</taxon>
        <taxon>Spermatophyta</taxon>
        <taxon>Magnoliopsida</taxon>
        <taxon>Liliopsida</taxon>
        <taxon>Asparagales</taxon>
        <taxon>Iridaceae</taxon>
        <taxon>Iridoideae</taxon>
        <taxon>Irideae</taxon>
        <taxon>Iris</taxon>
    </lineage>
</organism>
<reference evidence="1" key="1">
    <citation type="journal article" date="2023" name="GigaByte">
        <title>Genome assembly of the bearded iris, Iris pallida Lam.</title>
        <authorList>
            <person name="Bruccoleri R.E."/>
            <person name="Oakeley E.J."/>
            <person name="Faust A.M.E."/>
            <person name="Altorfer M."/>
            <person name="Dessus-Babus S."/>
            <person name="Burckhardt D."/>
            <person name="Oertli M."/>
            <person name="Naumann U."/>
            <person name="Petersen F."/>
            <person name="Wong J."/>
        </authorList>
    </citation>
    <scope>NUCLEOTIDE SEQUENCE</scope>
    <source>
        <strain evidence="1">GSM-AAB239-AS_SAM_17_03QT</strain>
    </source>
</reference>
<comment type="caution">
    <text evidence="1">The sequence shown here is derived from an EMBL/GenBank/DDBJ whole genome shotgun (WGS) entry which is preliminary data.</text>
</comment>
<proteinExistence type="predicted"/>